<gene>
    <name evidence="3" type="primary">CmMLP2</name>
</gene>
<dbReference type="SMART" id="SM01037">
    <property type="entry name" value="Bet_v_1"/>
    <property type="match status" value="1"/>
</dbReference>
<dbReference type="PANTHER" id="PTHR31338:SF16">
    <property type="entry name" value="POLYKETIDE CYCLASE_DEHYDRASE AND LIPID TRANSPORT SUPERFAMILY PROTEIN"/>
    <property type="match status" value="1"/>
</dbReference>
<dbReference type="PANTHER" id="PTHR31338">
    <property type="entry name" value="POLYKETIDE CYCLASE/DEHYDRASE AND LIPID TRANSPORT SUPERFAMILY PROTEIN"/>
    <property type="match status" value="1"/>
</dbReference>
<dbReference type="InterPro" id="IPR023393">
    <property type="entry name" value="START-like_dom_sf"/>
</dbReference>
<reference evidence="3" key="1">
    <citation type="submission" date="2016-08" db="EMBL/GenBank/DDBJ databases">
        <title>Major latex-like proteins in Cucurbitaceae family.</title>
        <authorList>
            <person name="Iwabuchi A."/>
            <person name="Katte N."/>
            <person name="Suwa M."/>
            <person name="Goto J."/>
            <person name="Inui H."/>
        </authorList>
    </citation>
    <scope>NUCLEOTIDE SEQUENCE</scope>
    <source>
        <tissue evidence="3">Root</tissue>
    </source>
</reference>
<comment type="similarity">
    <text evidence="1">Belongs to the MLP family.</text>
</comment>
<dbReference type="Pfam" id="PF00407">
    <property type="entry name" value="Bet_v_1"/>
    <property type="match status" value="1"/>
</dbReference>
<dbReference type="EMBL" id="LC177369">
    <property type="protein sequence ID" value="BAX08650.1"/>
    <property type="molecule type" value="mRNA"/>
</dbReference>
<name>A0A1V1G4S5_CUCMO</name>
<sequence length="158" mass="17949">MGKSDSIWAKIDLKSSPEKFYGFFRNHLGDLVDLFPENYKSIQLVEGQHFSGGTVVQFKFQFGFGHQLRVEKWAIRAVDDVKKYIIYEAVEGDVLKQFKVLRVKVEAVHGGSTKVGGGNFTKWTVEFEKANENVASPQNYLELFVKISKGVDAYFSNN</sequence>
<dbReference type="InterPro" id="IPR000916">
    <property type="entry name" value="Bet_v_I/MLP"/>
</dbReference>
<organism evidence="3">
    <name type="scientific">Cucurbita moschata</name>
    <name type="common">Winter crookneck squash</name>
    <name type="synonym">Cucurbita pepo var. moschata</name>
    <dbReference type="NCBI Taxonomy" id="3662"/>
    <lineage>
        <taxon>Eukaryota</taxon>
        <taxon>Viridiplantae</taxon>
        <taxon>Streptophyta</taxon>
        <taxon>Embryophyta</taxon>
        <taxon>Tracheophyta</taxon>
        <taxon>Spermatophyta</taxon>
        <taxon>Magnoliopsida</taxon>
        <taxon>eudicotyledons</taxon>
        <taxon>Gunneridae</taxon>
        <taxon>Pentapetalae</taxon>
        <taxon>rosids</taxon>
        <taxon>fabids</taxon>
        <taxon>Cucurbitales</taxon>
        <taxon>Cucurbitaceae</taxon>
        <taxon>Cucurbiteae</taxon>
        <taxon>Cucurbita</taxon>
    </lineage>
</organism>
<dbReference type="SUPFAM" id="SSF55961">
    <property type="entry name" value="Bet v1-like"/>
    <property type="match status" value="1"/>
</dbReference>
<accession>A0A1V1G4S5</accession>
<dbReference type="InterPro" id="IPR052006">
    <property type="entry name" value="MLP-like"/>
</dbReference>
<dbReference type="GO" id="GO:0006952">
    <property type="term" value="P:defense response"/>
    <property type="evidence" value="ECO:0007669"/>
    <property type="project" value="InterPro"/>
</dbReference>
<evidence type="ECO:0000256" key="1">
    <source>
        <dbReference type="ARBA" id="ARBA00038242"/>
    </source>
</evidence>
<dbReference type="AlphaFoldDB" id="A0A1V1G4S5"/>
<dbReference type="Gene3D" id="3.30.530.20">
    <property type="match status" value="1"/>
</dbReference>
<proteinExistence type="evidence at transcript level"/>
<feature type="domain" description="Bet v I/Major latex protein" evidence="2">
    <location>
        <begin position="2"/>
        <end position="158"/>
    </location>
</feature>
<protein>
    <submittedName>
        <fullName evidence="3">Major latex-like protein</fullName>
    </submittedName>
</protein>
<evidence type="ECO:0000259" key="2">
    <source>
        <dbReference type="SMART" id="SM01037"/>
    </source>
</evidence>
<evidence type="ECO:0000313" key="3">
    <source>
        <dbReference type="EMBL" id="BAX08650.1"/>
    </source>
</evidence>